<dbReference type="RefSeq" id="WP_147866270.1">
    <property type="nucleotide sequence ID" value="NZ_CP036264.1"/>
</dbReference>
<reference evidence="3 4" key="1">
    <citation type="submission" date="2019-02" db="EMBL/GenBank/DDBJ databases">
        <title>Planctomycetal bacteria perform biofilm scaping via a novel small molecule.</title>
        <authorList>
            <person name="Jeske O."/>
            <person name="Boedeker C."/>
            <person name="Wiegand S."/>
            <person name="Breitling P."/>
            <person name="Kallscheuer N."/>
            <person name="Jogler M."/>
            <person name="Rohde M."/>
            <person name="Petersen J."/>
            <person name="Medema M.H."/>
            <person name="Surup F."/>
            <person name="Jogler C."/>
        </authorList>
    </citation>
    <scope>NUCLEOTIDE SEQUENCE [LARGE SCALE GENOMIC DNA]</scope>
    <source>
        <strain evidence="3 4">Mal15</strain>
    </source>
</reference>
<feature type="region of interest" description="Disordered" evidence="1">
    <location>
        <begin position="26"/>
        <end position="57"/>
    </location>
</feature>
<dbReference type="EMBL" id="CP036264">
    <property type="protein sequence ID" value="QEF96457.1"/>
    <property type="molecule type" value="Genomic_DNA"/>
</dbReference>
<proteinExistence type="predicted"/>
<dbReference type="Proteomes" id="UP000321353">
    <property type="component" value="Chromosome"/>
</dbReference>
<dbReference type="Gene3D" id="3.40.1260.10">
    <property type="entry name" value="DsrEFH-like"/>
    <property type="match status" value="1"/>
</dbReference>
<dbReference type="KEGG" id="smam:Mal15_04850"/>
<evidence type="ECO:0000313" key="4">
    <source>
        <dbReference type="Proteomes" id="UP000321353"/>
    </source>
</evidence>
<keyword evidence="4" id="KW-1185">Reference proteome</keyword>
<dbReference type="InterPro" id="IPR003787">
    <property type="entry name" value="Sulphur_relay_DsrE/F-like"/>
</dbReference>
<dbReference type="Pfam" id="PF02635">
    <property type="entry name" value="DsrE"/>
    <property type="match status" value="1"/>
</dbReference>
<protein>
    <submittedName>
        <fullName evidence="3">DsrE/DsrF-like family protein</fullName>
    </submittedName>
</protein>
<evidence type="ECO:0000256" key="1">
    <source>
        <dbReference type="SAM" id="MobiDB-lite"/>
    </source>
</evidence>
<dbReference type="PANTHER" id="PTHR37691">
    <property type="entry name" value="BLR3518 PROTEIN"/>
    <property type="match status" value="1"/>
</dbReference>
<dbReference type="SUPFAM" id="SSF75169">
    <property type="entry name" value="DsrEFH-like"/>
    <property type="match status" value="1"/>
</dbReference>
<name>A0A5B9MB98_9BACT</name>
<organism evidence="3 4">
    <name type="scientific">Stieleria maiorica</name>
    <dbReference type="NCBI Taxonomy" id="2795974"/>
    <lineage>
        <taxon>Bacteria</taxon>
        <taxon>Pseudomonadati</taxon>
        <taxon>Planctomycetota</taxon>
        <taxon>Planctomycetia</taxon>
        <taxon>Pirellulales</taxon>
        <taxon>Pirellulaceae</taxon>
        <taxon>Stieleria</taxon>
    </lineage>
</organism>
<accession>A0A5B9MB98</accession>
<evidence type="ECO:0000256" key="2">
    <source>
        <dbReference type="SAM" id="SignalP"/>
    </source>
</evidence>
<feature type="compositionally biased region" description="Gly residues" evidence="1">
    <location>
        <begin position="27"/>
        <end position="49"/>
    </location>
</feature>
<sequence length="350" mass="37896" precursor="true">MKRSALLVFTVALSLMIVEPVFAQSGPGQGRGFRGGRGPGFQGGRGPGQAHGQDERHDADHEVFQFLLSNHDKIDRTVKELPDGVETLTESDTPDIADKIKEHVEWMEYRIKNTKPIRMRDPLFAELFRHTDKIKMVHEDTEKGVRVTETSADPYVAKLIQEHAKVVSGFVRRGFAEAMKNHAVPRQGEVAQAKPRYPSIKGHGSVVPLPQAAHQPRSGTKLLVDVTRGGDPSKLNTAIEKVAKYVNIYAGAGAEPADVQIAVVFHGDATLAVLNSDAYATALDVPSNPNLDLLHELHESGVELYVCGQSLISKGSDPGDVAVFVDTAVSALTAVVNLQSDGYAYLPLGN</sequence>
<dbReference type="InterPro" id="IPR027396">
    <property type="entry name" value="DsrEFH-like"/>
</dbReference>
<feature type="signal peptide" evidence="2">
    <location>
        <begin position="1"/>
        <end position="23"/>
    </location>
</feature>
<keyword evidence="2" id="KW-0732">Signal</keyword>
<feature type="chain" id="PRO_5023048161" evidence="2">
    <location>
        <begin position="24"/>
        <end position="350"/>
    </location>
</feature>
<dbReference type="PANTHER" id="PTHR37691:SF1">
    <property type="entry name" value="BLR3518 PROTEIN"/>
    <property type="match status" value="1"/>
</dbReference>
<dbReference type="AlphaFoldDB" id="A0A5B9MB98"/>
<evidence type="ECO:0000313" key="3">
    <source>
        <dbReference type="EMBL" id="QEF96457.1"/>
    </source>
</evidence>
<gene>
    <name evidence="3" type="ORF">Mal15_04850</name>
</gene>